<accession>A0A0J9WCE5</accession>
<evidence type="ECO:0000313" key="2">
    <source>
        <dbReference type="EMBL" id="KNB20220.1"/>
    </source>
</evidence>
<gene>
    <name evidence="2" type="ORF">FOXG_22775</name>
</gene>
<reference evidence="2" key="1">
    <citation type="submission" date="2007-04" db="EMBL/GenBank/DDBJ databases">
        <authorList>
            <consortium name="The Broad Institute Genome Sequencing Platform"/>
            <person name="Birren B."/>
            <person name="Lander E."/>
            <person name="Galagan J."/>
            <person name="Nusbaum C."/>
            <person name="Devon K."/>
            <person name="Ma L.-J."/>
            <person name="Jaffe D."/>
            <person name="Butler J."/>
            <person name="Alvarez P."/>
            <person name="Gnerre S."/>
            <person name="Grabherr M."/>
            <person name="Kleber M."/>
            <person name="Mauceli E."/>
            <person name="Brockman W."/>
            <person name="MacCallum I.A."/>
            <person name="Young S."/>
            <person name="LaButti K."/>
            <person name="DeCaprio D."/>
            <person name="Crawford M."/>
            <person name="Koehrsen M."/>
            <person name="Engels R."/>
            <person name="Montgomery P."/>
            <person name="Pearson M."/>
            <person name="Howarth C."/>
            <person name="Larson L."/>
            <person name="White J."/>
            <person name="O'Leary S."/>
            <person name="Kodira C."/>
            <person name="Zeng Q."/>
            <person name="Yandava C."/>
            <person name="Alvarado L."/>
            <person name="Kistler C."/>
            <person name="Shim W.-B."/>
            <person name="Kang S."/>
            <person name="Woloshuk C."/>
        </authorList>
    </citation>
    <scope>NUCLEOTIDE SEQUENCE</scope>
    <source>
        <strain evidence="2">4287</strain>
    </source>
</reference>
<organism evidence="2 3">
    <name type="scientific">Fusarium oxysporum f. sp. lycopersici (strain 4287 / CBS 123668 / FGSC 9935 / NRRL 34936)</name>
    <name type="common">Fusarium vascular wilt of tomato</name>
    <dbReference type="NCBI Taxonomy" id="426428"/>
    <lineage>
        <taxon>Eukaryota</taxon>
        <taxon>Fungi</taxon>
        <taxon>Dikarya</taxon>
        <taxon>Ascomycota</taxon>
        <taxon>Pezizomycotina</taxon>
        <taxon>Sordariomycetes</taxon>
        <taxon>Hypocreomycetidae</taxon>
        <taxon>Hypocreales</taxon>
        <taxon>Nectriaceae</taxon>
        <taxon>Fusarium</taxon>
        <taxon>Fusarium oxysporum species complex</taxon>
    </lineage>
</organism>
<sequence>MALVSARNQNRIYQKNSLKLRRLIKDEEDDSTNSSESEEEILLRYPEIPDSYPNDDLEAWRTRVRRDIEDQ</sequence>
<dbReference type="AlphaFoldDB" id="A0A0J9WCE5"/>
<dbReference type="RefSeq" id="XP_018258265.1">
    <property type="nucleotide sequence ID" value="XM_018403188.1"/>
</dbReference>
<dbReference type="GeneID" id="28963481"/>
<evidence type="ECO:0000256" key="1">
    <source>
        <dbReference type="SAM" id="MobiDB-lite"/>
    </source>
</evidence>
<name>A0A0J9WCE5_FUSO4</name>
<dbReference type="KEGG" id="fox:FOXG_22775"/>
<feature type="region of interest" description="Disordered" evidence="1">
    <location>
        <begin position="26"/>
        <end position="60"/>
    </location>
</feature>
<reference evidence="2" key="2">
    <citation type="journal article" date="2010" name="Nature">
        <title>Comparative genomics reveals mobile pathogenicity chromosomes in Fusarium.</title>
        <authorList>
            <person name="Ma L.J."/>
            <person name="van der Does H.C."/>
            <person name="Borkovich K.A."/>
            <person name="Coleman J.J."/>
            <person name="Daboussi M.J."/>
            <person name="Di Pietro A."/>
            <person name="Dufresne M."/>
            <person name="Freitag M."/>
            <person name="Grabherr M."/>
            <person name="Henrissat B."/>
            <person name="Houterman P.M."/>
            <person name="Kang S."/>
            <person name="Shim W.B."/>
            <person name="Woloshuk C."/>
            <person name="Xie X."/>
            <person name="Xu J.R."/>
            <person name="Antoniw J."/>
            <person name="Baker S.E."/>
            <person name="Bluhm B.H."/>
            <person name="Breakspear A."/>
            <person name="Brown D.W."/>
            <person name="Butchko R.A."/>
            <person name="Chapman S."/>
            <person name="Coulson R."/>
            <person name="Coutinho P.M."/>
            <person name="Danchin E.G."/>
            <person name="Diener A."/>
            <person name="Gale L.R."/>
            <person name="Gardiner D.M."/>
            <person name="Goff S."/>
            <person name="Hammond-Kosack K.E."/>
            <person name="Hilburn K."/>
            <person name="Hua-Van A."/>
            <person name="Jonkers W."/>
            <person name="Kazan K."/>
            <person name="Kodira C.D."/>
            <person name="Koehrsen M."/>
            <person name="Kumar L."/>
            <person name="Lee Y.H."/>
            <person name="Li L."/>
            <person name="Manners J.M."/>
            <person name="Miranda-Saavedra D."/>
            <person name="Mukherjee M."/>
            <person name="Park G."/>
            <person name="Park J."/>
            <person name="Park S.Y."/>
            <person name="Proctor R.H."/>
            <person name="Regev A."/>
            <person name="Ruiz-Roldan M.C."/>
            <person name="Sain D."/>
            <person name="Sakthikumar S."/>
            <person name="Sykes S."/>
            <person name="Schwartz D.C."/>
            <person name="Turgeon B.G."/>
            <person name="Wapinski I."/>
            <person name="Yoder O."/>
            <person name="Young S."/>
            <person name="Zeng Q."/>
            <person name="Zhou S."/>
            <person name="Galagan J."/>
            <person name="Cuomo C.A."/>
            <person name="Kistler H.C."/>
            <person name="Rep M."/>
        </authorList>
    </citation>
    <scope>NUCLEOTIDE SEQUENCE [LARGE SCALE GENOMIC DNA]</scope>
    <source>
        <strain evidence="2">4287</strain>
    </source>
</reference>
<proteinExistence type="predicted"/>
<feature type="compositionally biased region" description="Acidic residues" evidence="1">
    <location>
        <begin position="26"/>
        <end position="40"/>
    </location>
</feature>
<dbReference type="VEuPathDB" id="FungiDB:FOXG_22775"/>
<dbReference type="EMBL" id="DS231741">
    <property type="protein sequence ID" value="KNB20220.1"/>
    <property type="molecule type" value="Genomic_DNA"/>
</dbReference>
<protein>
    <submittedName>
        <fullName evidence="2">Uncharacterized protein</fullName>
    </submittedName>
</protein>
<dbReference type="Proteomes" id="UP000009097">
    <property type="component" value="Unassembled WGS sequence"/>
</dbReference>
<evidence type="ECO:0000313" key="3">
    <source>
        <dbReference type="Proteomes" id="UP000009097"/>
    </source>
</evidence>